<dbReference type="Proteomes" id="UP000075578">
    <property type="component" value="Unassembled WGS sequence"/>
</dbReference>
<name>A0A150IYK4_9EURY</name>
<evidence type="ECO:0000313" key="2">
    <source>
        <dbReference type="Proteomes" id="UP000075578"/>
    </source>
</evidence>
<reference evidence="1 2" key="1">
    <citation type="journal article" date="2016" name="ISME J.">
        <title>Chasing the elusive Euryarchaeota class WSA2: genomes reveal a uniquely fastidious methyl-reducing methanogen.</title>
        <authorList>
            <person name="Nobu M.K."/>
            <person name="Narihiro T."/>
            <person name="Kuroda K."/>
            <person name="Mei R."/>
            <person name="Liu W.T."/>
        </authorList>
    </citation>
    <scope>NUCLEOTIDE SEQUENCE [LARGE SCALE GENOMIC DNA]</scope>
    <source>
        <strain evidence="1">U1lsi0528_Bin089</strain>
    </source>
</reference>
<comment type="caution">
    <text evidence="1">The sequence shown here is derived from an EMBL/GenBank/DDBJ whole genome shotgun (WGS) entry which is preliminary data.</text>
</comment>
<dbReference type="EMBL" id="LNGD01000088">
    <property type="protein sequence ID" value="KYC50090.1"/>
    <property type="molecule type" value="Genomic_DNA"/>
</dbReference>
<protein>
    <submittedName>
        <fullName evidence="1">Uncharacterized protein</fullName>
    </submittedName>
</protein>
<organism evidence="1 2">
    <name type="scientific">Candidatus Methanofastidiosum methylothiophilum</name>
    <dbReference type="NCBI Taxonomy" id="1705564"/>
    <lineage>
        <taxon>Archaea</taxon>
        <taxon>Methanobacteriati</taxon>
        <taxon>Methanobacteriota</taxon>
        <taxon>Stenosarchaea group</taxon>
        <taxon>Candidatus Methanofastidiosia</taxon>
        <taxon>Candidatus Methanofastidiosales</taxon>
        <taxon>Candidatus Methanofastidiosaceae</taxon>
        <taxon>Candidatus Methanofastidiosum</taxon>
    </lineage>
</organism>
<gene>
    <name evidence="1" type="ORF">AMQ74_01312</name>
</gene>
<proteinExistence type="predicted"/>
<accession>A0A150IYK4</accession>
<evidence type="ECO:0000313" key="1">
    <source>
        <dbReference type="EMBL" id="KYC50090.1"/>
    </source>
</evidence>
<dbReference type="AlphaFoldDB" id="A0A150IYK4"/>
<sequence>MKKKRPIDETRMKGYIKICPNCGSTDVSVESFNYMVRDICKECGYGSVKESLFLNDLIYFPEIPKEYIEEFRKEVIQKKNKYNKDKD</sequence>